<evidence type="ECO:0000313" key="7">
    <source>
        <dbReference type="Proteomes" id="UP000318478"/>
    </source>
</evidence>
<evidence type="ECO:0000259" key="5">
    <source>
        <dbReference type="PROSITE" id="PS51352"/>
    </source>
</evidence>
<evidence type="ECO:0000256" key="3">
    <source>
        <dbReference type="ARBA" id="ARBA00023157"/>
    </source>
</evidence>
<dbReference type="Gene3D" id="3.40.30.10">
    <property type="entry name" value="Glutaredoxin"/>
    <property type="match status" value="1"/>
</dbReference>
<comment type="caution">
    <text evidence="6">The sequence shown here is derived from an EMBL/GenBank/DDBJ whole genome shotgun (WGS) entry which is preliminary data.</text>
</comment>
<dbReference type="InterPro" id="IPR007131">
    <property type="entry name" value="SHD1"/>
</dbReference>
<dbReference type="RefSeq" id="WP_197527736.1">
    <property type="nucleotide sequence ID" value="NZ_SJPO01000002.1"/>
</dbReference>
<keyword evidence="7" id="KW-1185">Reference proteome</keyword>
<keyword evidence="2" id="KW-0201">Cytochrome c-type biogenesis</keyword>
<dbReference type="InterPro" id="IPR013740">
    <property type="entry name" value="Redoxin"/>
</dbReference>
<dbReference type="GO" id="GO:0043130">
    <property type="term" value="F:ubiquitin binding"/>
    <property type="evidence" value="ECO:0007669"/>
    <property type="project" value="InterPro"/>
</dbReference>
<dbReference type="PANTHER" id="PTHR42852">
    <property type="entry name" value="THIOL:DISULFIDE INTERCHANGE PROTEIN DSBE"/>
    <property type="match status" value="1"/>
</dbReference>
<dbReference type="GO" id="GO:0016491">
    <property type="term" value="F:oxidoreductase activity"/>
    <property type="evidence" value="ECO:0007669"/>
    <property type="project" value="InterPro"/>
</dbReference>
<keyword evidence="3" id="KW-1015">Disulfide bond</keyword>
<dbReference type="GO" id="GO:0042802">
    <property type="term" value="F:identical protein binding"/>
    <property type="evidence" value="ECO:0007669"/>
    <property type="project" value="InterPro"/>
</dbReference>
<dbReference type="PROSITE" id="PS51257">
    <property type="entry name" value="PROKAR_LIPOPROTEIN"/>
    <property type="match status" value="1"/>
</dbReference>
<dbReference type="AlphaFoldDB" id="A0A5C5YUS4"/>
<dbReference type="GO" id="GO:0008092">
    <property type="term" value="F:cytoskeletal protein binding"/>
    <property type="evidence" value="ECO:0007669"/>
    <property type="project" value="InterPro"/>
</dbReference>
<dbReference type="GO" id="GO:0017004">
    <property type="term" value="P:cytochrome complex assembly"/>
    <property type="evidence" value="ECO:0007669"/>
    <property type="project" value="UniProtKB-KW"/>
</dbReference>
<dbReference type="Pfam" id="PF08534">
    <property type="entry name" value="Redoxin"/>
    <property type="match status" value="1"/>
</dbReference>
<evidence type="ECO:0000256" key="1">
    <source>
        <dbReference type="ARBA" id="ARBA00004196"/>
    </source>
</evidence>
<dbReference type="Proteomes" id="UP000318478">
    <property type="component" value="Unassembled WGS sequence"/>
</dbReference>
<dbReference type="PANTHER" id="PTHR42852:SF6">
    <property type="entry name" value="THIOL:DISULFIDE INTERCHANGE PROTEIN DSBE"/>
    <property type="match status" value="1"/>
</dbReference>
<dbReference type="GO" id="GO:0030674">
    <property type="term" value="F:protein-macromolecule adaptor activity"/>
    <property type="evidence" value="ECO:0007669"/>
    <property type="project" value="InterPro"/>
</dbReference>
<dbReference type="GO" id="GO:0030313">
    <property type="term" value="C:cell envelope"/>
    <property type="evidence" value="ECO:0007669"/>
    <property type="project" value="UniProtKB-SubCell"/>
</dbReference>
<protein>
    <submittedName>
        <fullName evidence="6">Thiol-disulfide oxidoreductase ResA</fullName>
    </submittedName>
</protein>
<dbReference type="Pfam" id="PF03983">
    <property type="entry name" value="SHD1"/>
    <property type="match status" value="1"/>
</dbReference>
<evidence type="ECO:0000256" key="2">
    <source>
        <dbReference type="ARBA" id="ARBA00022748"/>
    </source>
</evidence>
<feature type="domain" description="Thioredoxin" evidence="5">
    <location>
        <begin position="194"/>
        <end position="359"/>
    </location>
</feature>
<dbReference type="InterPro" id="IPR013766">
    <property type="entry name" value="Thioredoxin_domain"/>
</dbReference>
<proteinExistence type="predicted"/>
<name>A0A5C5YUS4_9BACT</name>
<reference evidence="6 7" key="1">
    <citation type="submission" date="2019-02" db="EMBL/GenBank/DDBJ databases">
        <title>Deep-cultivation of Planctomycetes and their phenomic and genomic characterization uncovers novel biology.</title>
        <authorList>
            <person name="Wiegand S."/>
            <person name="Jogler M."/>
            <person name="Boedeker C."/>
            <person name="Pinto D."/>
            <person name="Vollmers J."/>
            <person name="Rivas-Marin E."/>
            <person name="Kohn T."/>
            <person name="Peeters S.H."/>
            <person name="Heuer A."/>
            <person name="Rast P."/>
            <person name="Oberbeckmann S."/>
            <person name="Bunk B."/>
            <person name="Jeske O."/>
            <person name="Meyerdierks A."/>
            <person name="Storesund J.E."/>
            <person name="Kallscheuer N."/>
            <person name="Luecker S."/>
            <person name="Lage O.M."/>
            <person name="Pohl T."/>
            <person name="Merkel B.J."/>
            <person name="Hornburger P."/>
            <person name="Mueller R.-W."/>
            <person name="Bruemmer F."/>
            <person name="Labrenz M."/>
            <person name="Spormann A.M."/>
            <person name="Op Den Camp H."/>
            <person name="Overmann J."/>
            <person name="Amann R."/>
            <person name="Jetten M.S.M."/>
            <person name="Mascher T."/>
            <person name="Medema M.H."/>
            <person name="Devos D.P."/>
            <person name="Kaster A.-K."/>
            <person name="Ovreas L."/>
            <person name="Rohde M."/>
            <person name="Galperin M.Y."/>
            <person name="Jogler C."/>
        </authorList>
    </citation>
    <scope>NUCLEOTIDE SEQUENCE [LARGE SCALE GENOMIC DNA]</scope>
    <source>
        <strain evidence="6 7">Pla123a</strain>
    </source>
</reference>
<accession>A0A5C5YUS4</accession>
<evidence type="ECO:0000313" key="6">
    <source>
        <dbReference type="EMBL" id="TWT78506.1"/>
    </source>
</evidence>
<dbReference type="Gene3D" id="2.30.30.700">
    <property type="entry name" value="SLA1 homology domain 1"/>
    <property type="match status" value="1"/>
</dbReference>
<comment type="subcellular location">
    <subcellularLocation>
        <location evidence="1">Cell envelope</location>
    </subcellularLocation>
</comment>
<gene>
    <name evidence="6" type="primary">resA_2</name>
    <name evidence="6" type="ORF">Pla123a_12990</name>
</gene>
<dbReference type="SUPFAM" id="SSF52833">
    <property type="entry name" value="Thioredoxin-like"/>
    <property type="match status" value="1"/>
</dbReference>
<dbReference type="InterPro" id="IPR050553">
    <property type="entry name" value="Thioredoxin_ResA/DsbE_sf"/>
</dbReference>
<dbReference type="PROSITE" id="PS00194">
    <property type="entry name" value="THIOREDOXIN_1"/>
    <property type="match status" value="1"/>
</dbReference>
<dbReference type="InterPro" id="IPR036249">
    <property type="entry name" value="Thioredoxin-like_sf"/>
</dbReference>
<evidence type="ECO:0000256" key="4">
    <source>
        <dbReference type="ARBA" id="ARBA00023284"/>
    </source>
</evidence>
<dbReference type="EMBL" id="SJPO01000002">
    <property type="protein sequence ID" value="TWT78506.1"/>
    <property type="molecule type" value="Genomic_DNA"/>
</dbReference>
<sequence>MTTRNVGRLPLLVAACVLGVGACVIAAPRTWTDVSGRFAIEAELVDVSDDVVRLRKADGEEVSVPLNRLSKPDREFLTDGAKAAGGGSGVDDRKAIEASAETFFKDLRTTDRKEAQALLTAEAAKVAEQGKSPLTGLPKPDEHTRAIRVGRVRVEGGTAEAPVVVRAGGAFHKTKLHFRQEGQGWRVFAISAEFPDGEKTIDFESPPAAGGEDPLLALVGKELDVHGVSLAGQPLNWKQFEGKVVLVDFWATWCGPCRAEMPNIRANWDKHHAAGFEVVAVSVDRDMAALQEFVAQEKPPWTVVADRHPKNRESMAAELRVSGIPAFVLIGRDGKVAAVHCRGKRLGEQLEKLLGDPGERVAAR</sequence>
<dbReference type="PROSITE" id="PS51352">
    <property type="entry name" value="THIOREDOXIN_2"/>
    <property type="match status" value="1"/>
</dbReference>
<dbReference type="InterPro" id="IPR017937">
    <property type="entry name" value="Thioredoxin_CS"/>
</dbReference>
<keyword evidence="4" id="KW-0676">Redox-active center</keyword>
<organism evidence="6 7">
    <name type="scientific">Posidoniimonas polymericola</name>
    <dbReference type="NCBI Taxonomy" id="2528002"/>
    <lineage>
        <taxon>Bacteria</taxon>
        <taxon>Pseudomonadati</taxon>
        <taxon>Planctomycetota</taxon>
        <taxon>Planctomycetia</taxon>
        <taxon>Pirellulales</taxon>
        <taxon>Lacipirellulaceae</taxon>
        <taxon>Posidoniimonas</taxon>
    </lineage>
</organism>
<dbReference type="CDD" id="cd02966">
    <property type="entry name" value="TlpA_like_family"/>
    <property type="match status" value="1"/>
</dbReference>